<name>A0AA88A8L1_FICCA</name>
<dbReference type="SUPFAM" id="SSF103473">
    <property type="entry name" value="MFS general substrate transporter"/>
    <property type="match status" value="2"/>
</dbReference>
<organism evidence="8 9">
    <name type="scientific">Ficus carica</name>
    <name type="common">Common fig</name>
    <dbReference type="NCBI Taxonomy" id="3494"/>
    <lineage>
        <taxon>Eukaryota</taxon>
        <taxon>Viridiplantae</taxon>
        <taxon>Streptophyta</taxon>
        <taxon>Embryophyta</taxon>
        <taxon>Tracheophyta</taxon>
        <taxon>Spermatophyta</taxon>
        <taxon>Magnoliopsida</taxon>
        <taxon>eudicotyledons</taxon>
        <taxon>Gunneridae</taxon>
        <taxon>Pentapetalae</taxon>
        <taxon>rosids</taxon>
        <taxon>fabids</taxon>
        <taxon>Rosales</taxon>
        <taxon>Moraceae</taxon>
        <taxon>Ficeae</taxon>
        <taxon>Ficus</taxon>
    </lineage>
</organism>
<proteinExistence type="predicted"/>
<dbReference type="InterPro" id="IPR056555">
    <property type="entry name" value="NFD4_C"/>
</dbReference>
<evidence type="ECO:0000313" key="8">
    <source>
        <dbReference type="EMBL" id="GMN39241.1"/>
    </source>
</evidence>
<evidence type="ECO:0000256" key="3">
    <source>
        <dbReference type="ARBA" id="ARBA00022989"/>
    </source>
</evidence>
<feature type="transmembrane region" description="Helical" evidence="5">
    <location>
        <begin position="87"/>
        <end position="108"/>
    </location>
</feature>
<dbReference type="Pfam" id="PF06813">
    <property type="entry name" value="Nodulin-like"/>
    <property type="match status" value="1"/>
</dbReference>
<dbReference type="InterPro" id="IPR010658">
    <property type="entry name" value="Nodulin-like"/>
</dbReference>
<feature type="transmembrane region" description="Helical" evidence="5">
    <location>
        <begin position="386"/>
        <end position="404"/>
    </location>
</feature>
<feature type="transmembrane region" description="Helical" evidence="5">
    <location>
        <begin position="62"/>
        <end position="80"/>
    </location>
</feature>
<keyword evidence="9" id="KW-1185">Reference proteome</keyword>
<evidence type="ECO:0000256" key="5">
    <source>
        <dbReference type="SAM" id="Phobius"/>
    </source>
</evidence>
<feature type="transmembrane region" description="Helical" evidence="5">
    <location>
        <begin position="120"/>
        <end position="143"/>
    </location>
</feature>
<feature type="transmembrane region" description="Helical" evidence="5">
    <location>
        <begin position="214"/>
        <end position="236"/>
    </location>
</feature>
<feature type="domain" description="NFD4 C-terminal" evidence="7">
    <location>
        <begin position="356"/>
        <end position="566"/>
    </location>
</feature>
<comment type="caution">
    <text evidence="8">The sequence shown here is derived from an EMBL/GenBank/DDBJ whole genome shotgun (WGS) entry which is preliminary data.</text>
</comment>
<feature type="transmembrane region" description="Helical" evidence="5">
    <location>
        <begin position="451"/>
        <end position="472"/>
    </location>
</feature>
<accession>A0AA88A8L1</accession>
<dbReference type="Proteomes" id="UP001187192">
    <property type="component" value="Unassembled WGS sequence"/>
</dbReference>
<protein>
    <recommendedName>
        <fullName evidence="10">Nodulin-like domain-containing protein</fullName>
    </recommendedName>
</protein>
<feature type="transmembrane region" description="Helical" evidence="5">
    <location>
        <begin position="425"/>
        <end position="445"/>
    </location>
</feature>
<feature type="transmembrane region" description="Helical" evidence="5">
    <location>
        <begin position="155"/>
        <end position="176"/>
    </location>
</feature>
<feature type="transmembrane region" description="Helical" evidence="5">
    <location>
        <begin position="248"/>
        <end position="267"/>
    </location>
</feature>
<reference evidence="8" key="1">
    <citation type="submission" date="2023-07" db="EMBL/GenBank/DDBJ databases">
        <title>draft genome sequence of fig (Ficus carica).</title>
        <authorList>
            <person name="Takahashi T."/>
            <person name="Nishimura K."/>
        </authorList>
    </citation>
    <scope>NUCLEOTIDE SEQUENCE</scope>
</reference>
<evidence type="ECO:0000256" key="1">
    <source>
        <dbReference type="ARBA" id="ARBA00004141"/>
    </source>
</evidence>
<evidence type="ECO:0008006" key="10">
    <source>
        <dbReference type="Google" id="ProtNLM"/>
    </source>
</evidence>
<evidence type="ECO:0000313" key="9">
    <source>
        <dbReference type="Proteomes" id="UP001187192"/>
    </source>
</evidence>
<comment type="subcellular location">
    <subcellularLocation>
        <location evidence="1">Membrane</location>
        <topology evidence="1">Multi-pass membrane protein</topology>
    </subcellularLocation>
</comment>
<dbReference type="Gene3D" id="1.20.1250.20">
    <property type="entry name" value="MFS general substrate transporter like domains"/>
    <property type="match status" value="1"/>
</dbReference>
<dbReference type="AlphaFoldDB" id="A0AA88A8L1"/>
<gene>
    <name evidence="8" type="ORF">TIFTF001_008479</name>
</gene>
<keyword evidence="3 5" id="KW-1133">Transmembrane helix</keyword>
<evidence type="ECO:0000256" key="2">
    <source>
        <dbReference type="ARBA" id="ARBA00022692"/>
    </source>
</evidence>
<dbReference type="PANTHER" id="PTHR21576">
    <property type="entry name" value="UNCHARACTERIZED NODULIN-LIKE PROTEIN"/>
    <property type="match status" value="1"/>
</dbReference>
<sequence length="625" mass="68479">MALKFDSWQELRLFALHVFASRWFTVFATLLIMSVNGSGYMFGLYSNNIKSSLGYDQSTLNLISFFKDLGGNLGVFAGLINEVSSPWVALLIGAAMNFFGYFMIWMSIAGHVAKPHVWQMCLYICIAANSLSFPNTTALVACVKNFPGSRGSVIGLLKGLIGLSGAILTQLYHAIYGDDSEALVLFIAWLPAAVSLVFLQTIRVMKSARQPNELRVFCNFLYVSLGVAASIMTLIVIQNRISFNRLQYAASASVVLVLLFLSLYVVVKEELKSWKHKKQALEDPSKFTLVTEKPGVSSEPPLDISENTATLEPQLTTDGAFTSSQRPYLSWLKKIFKAPDRGEDYTILQTAFSIDMLILFIATTCSAGGALTAINNLGQLGSSLGYPSHSIATFISLVSIWNFLGRVTAGFASEILLTKYNFPRPSMLTVVILLSSSGHLLIAFAVPHSLYFASVIMGFCYGAQLSLLFTIISELFGLKYYSTLYNVGALSSPLGSFIFNVKLAGHLYDREALKQMEALGLVRKPGQELTCNGGRCYRTAFMVITAVTLFGCIISFILVLRTRRFYESDIYKKFREEGSLVETEIAPTGNGNRTVEIANNAAVSTSSTLTVAASPETQPPTNKKS</sequence>
<evidence type="ECO:0000256" key="4">
    <source>
        <dbReference type="ARBA" id="ARBA00023136"/>
    </source>
</evidence>
<evidence type="ECO:0000259" key="7">
    <source>
        <dbReference type="Pfam" id="PF23262"/>
    </source>
</evidence>
<feature type="domain" description="Nodulin-like" evidence="6">
    <location>
        <begin position="22"/>
        <end position="266"/>
    </location>
</feature>
<feature type="transmembrane region" description="Helical" evidence="5">
    <location>
        <begin position="356"/>
        <end position="374"/>
    </location>
</feature>
<dbReference type="Pfam" id="PF23262">
    <property type="entry name" value="NFD4_C"/>
    <property type="match status" value="1"/>
</dbReference>
<feature type="transmembrane region" description="Helical" evidence="5">
    <location>
        <begin position="182"/>
        <end position="202"/>
    </location>
</feature>
<dbReference type="PANTHER" id="PTHR21576:SF80">
    <property type="entry name" value="NODULIN-LIKE DOMAIN-CONTAINING PROTEIN"/>
    <property type="match status" value="1"/>
</dbReference>
<feature type="transmembrane region" description="Helical" evidence="5">
    <location>
        <begin position="484"/>
        <end position="501"/>
    </location>
</feature>
<feature type="transmembrane region" description="Helical" evidence="5">
    <location>
        <begin position="21"/>
        <end position="42"/>
    </location>
</feature>
<feature type="transmembrane region" description="Helical" evidence="5">
    <location>
        <begin position="539"/>
        <end position="560"/>
    </location>
</feature>
<evidence type="ECO:0000259" key="6">
    <source>
        <dbReference type="Pfam" id="PF06813"/>
    </source>
</evidence>
<keyword evidence="2 5" id="KW-0812">Transmembrane</keyword>
<dbReference type="EMBL" id="BTGU01000009">
    <property type="protein sequence ID" value="GMN39241.1"/>
    <property type="molecule type" value="Genomic_DNA"/>
</dbReference>
<dbReference type="Gramene" id="FCD_00005322-RA">
    <property type="protein sequence ID" value="FCD_00005322-RA:cds"/>
    <property type="gene ID" value="FCD_00005322"/>
</dbReference>
<dbReference type="InterPro" id="IPR036259">
    <property type="entry name" value="MFS_trans_sf"/>
</dbReference>
<keyword evidence="4 5" id="KW-0472">Membrane</keyword>
<dbReference type="GO" id="GO:0016020">
    <property type="term" value="C:membrane"/>
    <property type="evidence" value="ECO:0007669"/>
    <property type="project" value="UniProtKB-SubCell"/>
</dbReference>
<dbReference type="CDD" id="cd17354">
    <property type="entry name" value="MFS_Mch1p_like"/>
    <property type="match status" value="1"/>
</dbReference>